<keyword evidence="2" id="KW-1185">Reference proteome</keyword>
<evidence type="ECO:0000313" key="1">
    <source>
        <dbReference type="EMBL" id="KAL3596333.1"/>
    </source>
</evidence>
<comment type="caution">
    <text evidence="1">The sequence shown here is derived from an EMBL/GenBank/DDBJ whole genome shotgun (WGS) entry which is preliminary data.</text>
</comment>
<protein>
    <submittedName>
        <fullName evidence="1">Uncharacterized protein</fullName>
    </submittedName>
</protein>
<reference evidence="1 2" key="1">
    <citation type="journal article" date="2024" name="Plant Biotechnol. J.">
        <title>Genome and CRISPR/Cas9 system of a widespread forest tree (Populus alba) in the world.</title>
        <authorList>
            <person name="Liu Y.J."/>
            <person name="Jiang P.F."/>
            <person name="Han X.M."/>
            <person name="Li X.Y."/>
            <person name="Wang H.M."/>
            <person name="Wang Y.J."/>
            <person name="Wang X.X."/>
            <person name="Zeng Q.Y."/>
        </authorList>
    </citation>
    <scope>NUCLEOTIDE SEQUENCE [LARGE SCALE GENOMIC DNA]</scope>
    <source>
        <strain evidence="2">cv. PAL-ZL1</strain>
    </source>
</reference>
<proteinExistence type="predicted"/>
<dbReference type="EMBL" id="RCHU02000004">
    <property type="protein sequence ID" value="KAL3596333.1"/>
    <property type="molecule type" value="Genomic_DNA"/>
</dbReference>
<name>A0ACC4CE52_POPAL</name>
<sequence>MAFTKRELSPRPESKRAELDVSGPDSLRTTSNQLRVMLNPAGCDLGLYENGKLLGFAKGLMLAQGVLKCYVEDGLVPEQGCKPWASALDDGNAIMGHNSSDISDCEVMMMVGLPASGKTTWAEKWTEEYPEKRFVLLGRNLILDEMKLVQVLYQEITVVALGVLVPFLAVELNLAKTMDLLIHMAQTLLVNSVVGAATAPKPYWSNMAEPFKGGAARTSSFTCDNIGDLFRRIFIAWTIEEAGLPSELQPNRANFNLLLAVCGYLDAILCFLPCLPCGTPRIPLPASLAPSPRSPYSNFPAGMQQHSGGYNPPPQRNY</sequence>
<gene>
    <name evidence="1" type="ORF">D5086_007970</name>
</gene>
<dbReference type="Proteomes" id="UP000309997">
    <property type="component" value="Unassembled WGS sequence"/>
</dbReference>
<organism evidence="1 2">
    <name type="scientific">Populus alba</name>
    <name type="common">White poplar</name>
    <dbReference type="NCBI Taxonomy" id="43335"/>
    <lineage>
        <taxon>Eukaryota</taxon>
        <taxon>Viridiplantae</taxon>
        <taxon>Streptophyta</taxon>
        <taxon>Embryophyta</taxon>
        <taxon>Tracheophyta</taxon>
        <taxon>Spermatophyta</taxon>
        <taxon>Magnoliopsida</taxon>
        <taxon>eudicotyledons</taxon>
        <taxon>Gunneridae</taxon>
        <taxon>Pentapetalae</taxon>
        <taxon>rosids</taxon>
        <taxon>fabids</taxon>
        <taxon>Malpighiales</taxon>
        <taxon>Salicaceae</taxon>
        <taxon>Saliceae</taxon>
        <taxon>Populus</taxon>
    </lineage>
</organism>
<evidence type="ECO:0000313" key="2">
    <source>
        <dbReference type="Proteomes" id="UP000309997"/>
    </source>
</evidence>
<accession>A0ACC4CE52</accession>